<evidence type="ECO:0000256" key="1">
    <source>
        <dbReference type="SAM" id="MobiDB-lite"/>
    </source>
</evidence>
<comment type="caution">
    <text evidence="2">The sequence shown here is derived from an EMBL/GenBank/DDBJ whole genome shotgun (WGS) entry which is preliminary data.</text>
</comment>
<dbReference type="InterPro" id="IPR051291">
    <property type="entry name" value="CIMAP"/>
</dbReference>
<feature type="compositionally biased region" description="Basic residues" evidence="1">
    <location>
        <begin position="395"/>
        <end position="417"/>
    </location>
</feature>
<dbReference type="PANTHER" id="PTHR21580">
    <property type="entry name" value="SHIPPO-1-RELATED"/>
    <property type="match status" value="1"/>
</dbReference>
<feature type="compositionally biased region" description="Low complexity" evidence="1">
    <location>
        <begin position="322"/>
        <end position="338"/>
    </location>
</feature>
<feature type="region of interest" description="Disordered" evidence="1">
    <location>
        <begin position="360"/>
        <end position="450"/>
    </location>
</feature>
<gene>
    <name evidence="2" type="ORF">BCR44DRAFT_1514344</name>
</gene>
<dbReference type="EMBL" id="MCFL01000032">
    <property type="protein sequence ID" value="ORZ33879.1"/>
    <property type="molecule type" value="Genomic_DNA"/>
</dbReference>
<organism evidence="2 3">
    <name type="scientific">Catenaria anguillulae PL171</name>
    <dbReference type="NCBI Taxonomy" id="765915"/>
    <lineage>
        <taxon>Eukaryota</taxon>
        <taxon>Fungi</taxon>
        <taxon>Fungi incertae sedis</taxon>
        <taxon>Blastocladiomycota</taxon>
        <taxon>Blastocladiomycetes</taxon>
        <taxon>Blastocladiales</taxon>
        <taxon>Catenariaceae</taxon>
        <taxon>Catenaria</taxon>
    </lineage>
</organism>
<evidence type="ECO:0000313" key="3">
    <source>
        <dbReference type="Proteomes" id="UP000193411"/>
    </source>
</evidence>
<dbReference type="Pfam" id="PF07004">
    <property type="entry name" value="SHIPPO-rpt"/>
    <property type="match status" value="4"/>
</dbReference>
<dbReference type="PANTHER" id="PTHR21580:SF60">
    <property type="entry name" value="SPERM-TAIL PG-RICH REPEAT-CONTAINING PROTEIN 2"/>
    <property type="match status" value="1"/>
</dbReference>
<keyword evidence="3" id="KW-1185">Reference proteome</keyword>
<feature type="region of interest" description="Disordered" evidence="1">
    <location>
        <begin position="467"/>
        <end position="500"/>
    </location>
</feature>
<accession>A0A1Y2HH65</accession>
<sequence length="600" mass="64271">MYSRTPRKFSEPVLTTSPHIGPGYYKSDLPQDLQRQQNAVTPFTSVTPRVSYFDEIARKSGPAPGTYDNADLISTVPAATAKAVPFGASKTPRFAEPAVTAPGPGQYDLVAHNDMAQAMRQLVKQSQRTSSHIQWKRKFVPPSIPYASQTAGYDEGPNGELVLRRKAAHLPSHGDFVRENAGTAFAKSTTKRQLWKEASTPGPGNYNVATAWQAFKDKKPEPQVIHEPPCIRFGEFVDVPGPGSYNPALESANHLKKGAILSKAKYSGISPTADPFSIATHATQTETIPGPGAYDVAEATKSRKPLHVGVKPFNSSAPRNLSAPAASGSRGAATPGPGNYSIMQSLVRKPQGTRIMTAAPFGTATSRFAESDRSLAPKQRMPGPASYDPPDTHGHHGSAKGGKSAKRHVGPVHKYRRTQSAEQAAFGTQQKRFKEVESTATKSGPPPGAYNVSSAYSALTQRKIRHVKPQTAPARMTNDGQASNDDRGAFAQPAEGPGPGDYDPIVPPRHTAAHPAVAVFLSRQPRLPEPRHLHPAPNAYGQPDPMVRKTFNTTLEGEHHRFGASVATALMKKAKAGGKVSARMAVKFKRIGNGNVVAAQ</sequence>
<protein>
    <submittedName>
        <fullName evidence="2">Uncharacterized protein</fullName>
    </submittedName>
</protein>
<proteinExistence type="predicted"/>
<dbReference type="Proteomes" id="UP000193411">
    <property type="component" value="Unassembled WGS sequence"/>
</dbReference>
<name>A0A1Y2HH65_9FUNG</name>
<dbReference type="STRING" id="765915.A0A1Y2HH65"/>
<dbReference type="OrthoDB" id="406368at2759"/>
<reference evidence="2 3" key="1">
    <citation type="submission" date="2016-07" db="EMBL/GenBank/DDBJ databases">
        <title>Pervasive Adenine N6-methylation of Active Genes in Fungi.</title>
        <authorList>
            <consortium name="DOE Joint Genome Institute"/>
            <person name="Mondo S.J."/>
            <person name="Dannebaum R.O."/>
            <person name="Kuo R.C."/>
            <person name="Labutti K."/>
            <person name="Haridas S."/>
            <person name="Kuo A."/>
            <person name="Salamov A."/>
            <person name="Ahrendt S.R."/>
            <person name="Lipzen A."/>
            <person name="Sullivan W."/>
            <person name="Andreopoulos W.B."/>
            <person name="Clum A."/>
            <person name="Lindquist E."/>
            <person name="Daum C."/>
            <person name="Ramamoorthy G.K."/>
            <person name="Gryganskyi A."/>
            <person name="Culley D."/>
            <person name="Magnuson J.K."/>
            <person name="James T.Y."/>
            <person name="O'Malley M.A."/>
            <person name="Stajich J.E."/>
            <person name="Spatafora J.W."/>
            <person name="Visel A."/>
            <person name="Grigoriev I.V."/>
        </authorList>
    </citation>
    <scope>NUCLEOTIDE SEQUENCE [LARGE SCALE GENOMIC DNA]</scope>
    <source>
        <strain evidence="2 3">PL171</strain>
    </source>
</reference>
<evidence type="ECO:0000313" key="2">
    <source>
        <dbReference type="EMBL" id="ORZ33879.1"/>
    </source>
</evidence>
<dbReference type="AlphaFoldDB" id="A0A1Y2HH65"/>
<dbReference type="InterPro" id="IPR010736">
    <property type="entry name" value="SHIPPO-rpt"/>
</dbReference>
<feature type="compositionally biased region" description="Polar residues" evidence="1">
    <location>
        <begin position="418"/>
        <end position="430"/>
    </location>
</feature>
<feature type="region of interest" description="Disordered" evidence="1">
    <location>
        <begin position="1"/>
        <end position="23"/>
    </location>
</feature>
<feature type="region of interest" description="Disordered" evidence="1">
    <location>
        <begin position="309"/>
        <end position="343"/>
    </location>
</feature>